<comment type="caution">
    <text evidence="2">The sequence shown here is derived from an EMBL/GenBank/DDBJ whole genome shotgun (WGS) entry which is preliminary data.</text>
</comment>
<organism evidence="2 3">
    <name type="scientific">Pseudocercospora eumusae</name>
    <dbReference type="NCBI Taxonomy" id="321146"/>
    <lineage>
        <taxon>Eukaryota</taxon>
        <taxon>Fungi</taxon>
        <taxon>Dikarya</taxon>
        <taxon>Ascomycota</taxon>
        <taxon>Pezizomycotina</taxon>
        <taxon>Dothideomycetes</taxon>
        <taxon>Dothideomycetidae</taxon>
        <taxon>Mycosphaerellales</taxon>
        <taxon>Mycosphaerellaceae</taxon>
        <taxon>Pseudocercospora</taxon>
    </lineage>
</organism>
<feature type="compositionally biased region" description="Basic and acidic residues" evidence="1">
    <location>
        <begin position="140"/>
        <end position="151"/>
    </location>
</feature>
<feature type="compositionally biased region" description="Pro residues" evidence="1">
    <location>
        <begin position="110"/>
        <end position="129"/>
    </location>
</feature>
<evidence type="ECO:0000313" key="2">
    <source>
        <dbReference type="EMBL" id="KXT04215.1"/>
    </source>
</evidence>
<feature type="region of interest" description="Disordered" evidence="1">
    <location>
        <begin position="248"/>
        <end position="268"/>
    </location>
</feature>
<name>A0A139HNZ4_9PEZI</name>
<feature type="compositionally biased region" description="Polar residues" evidence="1">
    <location>
        <begin position="1"/>
        <end position="10"/>
    </location>
</feature>
<dbReference type="Proteomes" id="UP000070133">
    <property type="component" value="Unassembled WGS sequence"/>
</dbReference>
<dbReference type="OrthoDB" id="5431248at2759"/>
<accession>A0A139HNZ4</accession>
<sequence length="268" mass="29433">MASTADSPTLGSEIPDRKTQQQPRPKPAVPTTVTNFSRPRIYNAYRDGHSNVKSVNAYYEDDTEADNASIHQDRITGEPMPFEPRFSLDEEEEHEEPLPREPRLSSSSAQPPPPSPSTSNPQPQPPPDTKPTSLLSRTEAFLKHRTIDPKKQAKISPPPPHPSNNNNTSSSSETTKNFFPPSQSILKQTCVEITSEEGEDTASHHTVSEDGDGDGKWHSSDYDTSGLSEKEKRRKGVNAALYAEMKAARGRGRGKGRVGVLMGNSYVS</sequence>
<feature type="region of interest" description="Disordered" evidence="1">
    <location>
        <begin position="1"/>
        <end position="234"/>
    </location>
</feature>
<gene>
    <name evidence="2" type="ORF">AC578_70</name>
</gene>
<feature type="compositionally biased region" description="Basic and acidic residues" evidence="1">
    <location>
        <begin position="201"/>
        <end position="221"/>
    </location>
</feature>
<feature type="compositionally biased region" description="Polar residues" evidence="1">
    <location>
        <begin position="173"/>
        <end position="187"/>
    </location>
</feature>
<dbReference type="EMBL" id="LFZN01000023">
    <property type="protein sequence ID" value="KXT04215.1"/>
    <property type="molecule type" value="Genomic_DNA"/>
</dbReference>
<dbReference type="AlphaFoldDB" id="A0A139HNZ4"/>
<feature type="compositionally biased region" description="Low complexity" evidence="1">
    <location>
        <begin position="163"/>
        <end position="172"/>
    </location>
</feature>
<evidence type="ECO:0000256" key="1">
    <source>
        <dbReference type="SAM" id="MobiDB-lite"/>
    </source>
</evidence>
<proteinExistence type="predicted"/>
<reference evidence="2 3" key="1">
    <citation type="submission" date="2015-07" db="EMBL/GenBank/DDBJ databases">
        <title>Comparative genomics of the Sigatoka disease complex on banana suggests a link between parallel evolutionary changes in Pseudocercospora fijiensis and Pseudocercospora eumusae and increased virulence on the banana host.</title>
        <authorList>
            <person name="Chang T.-C."/>
            <person name="Salvucci A."/>
            <person name="Crous P.W."/>
            <person name="Stergiopoulos I."/>
        </authorList>
    </citation>
    <scope>NUCLEOTIDE SEQUENCE [LARGE SCALE GENOMIC DNA]</scope>
    <source>
        <strain evidence="2 3">CBS 114824</strain>
    </source>
</reference>
<evidence type="ECO:0000313" key="3">
    <source>
        <dbReference type="Proteomes" id="UP000070133"/>
    </source>
</evidence>
<protein>
    <submittedName>
        <fullName evidence="2">Uncharacterized protein</fullName>
    </submittedName>
</protein>
<keyword evidence="3" id="KW-1185">Reference proteome</keyword>